<feature type="chain" id="PRO_5001729536" description="Transmembrane protein" evidence="1">
    <location>
        <begin position="18"/>
        <end position="399"/>
    </location>
</feature>
<evidence type="ECO:0008006" key="4">
    <source>
        <dbReference type="Google" id="ProtNLM"/>
    </source>
</evidence>
<reference evidence="2 3" key="1">
    <citation type="submission" date="2014-06" db="EMBL/GenBank/DDBJ databases">
        <authorList>
            <person name="Swart Estienne"/>
        </authorList>
    </citation>
    <scope>NUCLEOTIDE SEQUENCE [LARGE SCALE GENOMIC DNA]</scope>
    <source>
        <strain evidence="2 3">130c</strain>
    </source>
</reference>
<protein>
    <recommendedName>
        <fullName evidence="4">Transmembrane protein</fullName>
    </recommendedName>
</protein>
<dbReference type="AlphaFoldDB" id="A0A078AP84"/>
<proteinExistence type="predicted"/>
<dbReference type="Proteomes" id="UP000039865">
    <property type="component" value="Unassembled WGS sequence"/>
</dbReference>
<evidence type="ECO:0000313" key="3">
    <source>
        <dbReference type="Proteomes" id="UP000039865"/>
    </source>
</evidence>
<accession>A0A078AP84</accession>
<evidence type="ECO:0000256" key="1">
    <source>
        <dbReference type="SAM" id="SignalP"/>
    </source>
</evidence>
<feature type="signal peptide" evidence="1">
    <location>
        <begin position="1"/>
        <end position="17"/>
    </location>
</feature>
<sequence>MSWVSTFFIILLSRVIDKEYQIRIKSTYKSALNDMQSYQINLQNFDIAFGVRYQRIDNSQSIQNDYKASNIQGTDSLFSNQTVIQSKACSSERFLGMENDINQIGLTENNWVCISDFKLSVEGQDMSLIKKSLNLKVELCQNTSLPQTGIENSPAKIVFQFMVAYVNKDHDADDFNHSVKKEINIQFYNPVFGFNQIAILNLQSNDLNVKDSPLMDIFSMKQYNFFKVVSQGTQYATWLHGYQELFNLYLVCDDKEINIEQTVYTVVNIFTTIGGYNNFLILFYRVLSSTYKRQAFYWDLMCNLFYFHKNNKKSQHEEVEKTNKFNKKILKNEIKNRVQEIKYSGIYKSNYEYRRRGLILICYNKEGGNINEYQSNRQKEQRLKNSQKKQTEKIFQSLF</sequence>
<organism evidence="2 3">
    <name type="scientific">Stylonychia lemnae</name>
    <name type="common">Ciliate</name>
    <dbReference type="NCBI Taxonomy" id="5949"/>
    <lineage>
        <taxon>Eukaryota</taxon>
        <taxon>Sar</taxon>
        <taxon>Alveolata</taxon>
        <taxon>Ciliophora</taxon>
        <taxon>Intramacronucleata</taxon>
        <taxon>Spirotrichea</taxon>
        <taxon>Stichotrichia</taxon>
        <taxon>Sporadotrichida</taxon>
        <taxon>Oxytrichidae</taxon>
        <taxon>Stylonychinae</taxon>
        <taxon>Stylonychia</taxon>
    </lineage>
</organism>
<evidence type="ECO:0000313" key="2">
    <source>
        <dbReference type="EMBL" id="CDW83746.1"/>
    </source>
</evidence>
<name>A0A078AP84_STYLE</name>
<dbReference type="EMBL" id="CCKQ01012138">
    <property type="protein sequence ID" value="CDW83746.1"/>
    <property type="molecule type" value="Genomic_DNA"/>
</dbReference>
<dbReference type="InParanoid" id="A0A078AP84"/>
<keyword evidence="1" id="KW-0732">Signal</keyword>
<gene>
    <name evidence="2" type="primary">Contig8414.g8970</name>
    <name evidence="2" type="ORF">STYLEM_12795</name>
</gene>
<keyword evidence="3" id="KW-1185">Reference proteome</keyword>